<dbReference type="Proteomes" id="UP001444625">
    <property type="component" value="Unassembled WGS sequence"/>
</dbReference>
<proteinExistence type="predicted"/>
<keyword evidence="1" id="KW-0812">Transmembrane</keyword>
<accession>A0ABU9XK80</accession>
<keyword evidence="3" id="KW-1185">Reference proteome</keyword>
<gene>
    <name evidence="2" type="ORF">ABC228_10020</name>
</gene>
<keyword evidence="1" id="KW-1133">Transmembrane helix</keyword>
<keyword evidence="1" id="KW-0472">Membrane</keyword>
<organism evidence="2 3">
    <name type="scientific">Ornithinibacillus xuwenensis</name>
    <dbReference type="NCBI Taxonomy" id="3144668"/>
    <lineage>
        <taxon>Bacteria</taxon>
        <taxon>Bacillati</taxon>
        <taxon>Bacillota</taxon>
        <taxon>Bacilli</taxon>
        <taxon>Bacillales</taxon>
        <taxon>Bacillaceae</taxon>
        <taxon>Ornithinibacillus</taxon>
    </lineage>
</organism>
<dbReference type="EMBL" id="JBDIML010000003">
    <property type="protein sequence ID" value="MEN2767524.1"/>
    <property type="molecule type" value="Genomic_DNA"/>
</dbReference>
<comment type="caution">
    <text evidence="2">The sequence shown here is derived from an EMBL/GenBank/DDBJ whole genome shotgun (WGS) entry which is preliminary data.</text>
</comment>
<name>A0ABU9XK80_9BACI</name>
<feature type="transmembrane region" description="Helical" evidence="1">
    <location>
        <begin position="20"/>
        <end position="44"/>
    </location>
</feature>
<reference evidence="2 3" key="1">
    <citation type="submission" date="2024-05" db="EMBL/GenBank/DDBJ databases">
        <authorList>
            <person name="Haq I."/>
            <person name="Ullah Z."/>
            <person name="Ahmad R."/>
            <person name="Li M."/>
            <person name="Tong Y."/>
        </authorList>
    </citation>
    <scope>NUCLEOTIDE SEQUENCE [LARGE SCALE GENOMIC DNA]</scope>
    <source>
        <strain evidence="2 3">16A2E</strain>
    </source>
</reference>
<protein>
    <submittedName>
        <fullName evidence="2">Pilus assembly protein</fullName>
    </submittedName>
</protein>
<evidence type="ECO:0000256" key="1">
    <source>
        <dbReference type="SAM" id="Phobius"/>
    </source>
</evidence>
<sequence>MNWLRKIKRSEEGSATIEFLGIIPIALLFMMIIWQFIVGINAVIVTQSAINEYAEVYSVTKNKGEAQAAAQEIINATGDYLTFNSFVTEPTQYDKEFTAEIAVNIRLILIPELFGDTIQSIDYNATAYGRVIE</sequence>
<evidence type="ECO:0000313" key="3">
    <source>
        <dbReference type="Proteomes" id="UP001444625"/>
    </source>
</evidence>
<evidence type="ECO:0000313" key="2">
    <source>
        <dbReference type="EMBL" id="MEN2767524.1"/>
    </source>
</evidence>
<dbReference type="RefSeq" id="WP_345824998.1">
    <property type="nucleotide sequence ID" value="NZ_JBDIML010000003.1"/>
</dbReference>